<keyword evidence="3" id="KW-1185">Reference proteome</keyword>
<evidence type="ECO:0000313" key="3">
    <source>
        <dbReference type="Proteomes" id="UP000254051"/>
    </source>
</evidence>
<organism evidence="2 3">
    <name type="scientific">Faecalicatena contorta</name>
    <dbReference type="NCBI Taxonomy" id="39482"/>
    <lineage>
        <taxon>Bacteria</taxon>
        <taxon>Bacillati</taxon>
        <taxon>Bacillota</taxon>
        <taxon>Clostridia</taxon>
        <taxon>Lachnospirales</taxon>
        <taxon>Lachnospiraceae</taxon>
        <taxon>Faecalicatena</taxon>
    </lineage>
</organism>
<sequence>MTERMIVNRVRKLKELEAQQKEIEQQIAELKEEIKSDMEKKNLEEQKAGDFIIRFTKVISNKFDSKTFKADHSKLYGQYMRTMESRRFSVA</sequence>
<accession>A0A315ZUD3</accession>
<dbReference type="AlphaFoldDB" id="A0A315ZUD3"/>
<dbReference type="RefSeq" id="WP_109712146.1">
    <property type="nucleotide sequence ID" value="NZ_QGDS01000008.1"/>
</dbReference>
<dbReference type="OrthoDB" id="2061219at2"/>
<proteinExistence type="predicted"/>
<evidence type="ECO:0000313" key="2">
    <source>
        <dbReference type="EMBL" id="SUQ14871.1"/>
    </source>
</evidence>
<keyword evidence="1" id="KW-0175">Coiled coil</keyword>
<protein>
    <submittedName>
        <fullName evidence="2">Uncharacterized protein</fullName>
    </submittedName>
</protein>
<dbReference type="Proteomes" id="UP000254051">
    <property type="component" value="Unassembled WGS sequence"/>
</dbReference>
<gene>
    <name evidence="2" type="ORF">SAMN05216529_10896</name>
</gene>
<evidence type="ECO:0000256" key="1">
    <source>
        <dbReference type="SAM" id="Coils"/>
    </source>
</evidence>
<dbReference type="EMBL" id="UHJJ01000008">
    <property type="protein sequence ID" value="SUQ14871.1"/>
    <property type="molecule type" value="Genomic_DNA"/>
</dbReference>
<name>A0A315ZUD3_9FIRM</name>
<reference evidence="3" key="1">
    <citation type="submission" date="2017-07" db="EMBL/GenBank/DDBJ databases">
        <authorList>
            <person name="Varghese N."/>
            <person name="Submissions S."/>
        </authorList>
    </citation>
    <scope>NUCLEOTIDE SEQUENCE [LARGE SCALE GENOMIC DNA]</scope>
    <source>
        <strain evidence="3">NLAE-zl-C134</strain>
    </source>
</reference>
<feature type="coiled-coil region" evidence="1">
    <location>
        <begin position="6"/>
        <end position="47"/>
    </location>
</feature>